<dbReference type="AlphaFoldDB" id="A0A8T2T1C8"/>
<dbReference type="SMART" id="SM00487">
    <property type="entry name" value="DEXDc"/>
    <property type="match status" value="1"/>
</dbReference>
<comment type="similarity">
    <text evidence="6">Belongs to the DEAD box helicase family.</text>
</comment>
<name>A0A8T2T1C8_CERRI</name>
<dbReference type="Pfam" id="PF00271">
    <property type="entry name" value="Helicase_C"/>
    <property type="match status" value="1"/>
</dbReference>
<evidence type="ECO:0000256" key="1">
    <source>
        <dbReference type="ARBA" id="ARBA00022528"/>
    </source>
</evidence>
<dbReference type="PROSITE" id="PS51192">
    <property type="entry name" value="HELICASE_ATP_BIND_1"/>
    <property type="match status" value="1"/>
</dbReference>
<evidence type="ECO:0000256" key="2">
    <source>
        <dbReference type="ARBA" id="ARBA00022741"/>
    </source>
</evidence>
<organism evidence="10 11">
    <name type="scientific">Ceratopteris richardii</name>
    <name type="common">Triangle waterfern</name>
    <dbReference type="NCBI Taxonomy" id="49495"/>
    <lineage>
        <taxon>Eukaryota</taxon>
        <taxon>Viridiplantae</taxon>
        <taxon>Streptophyta</taxon>
        <taxon>Embryophyta</taxon>
        <taxon>Tracheophyta</taxon>
        <taxon>Polypodiopsida</taxon>
        <taxon>Polypodiidae</taxon>
        <taxon>Polypodiales</taxon>
        <taxon>Pteridineae</taxon>
        <taxon>Pteridaceae</taxon>
        <taxon>Parkerioideae</taxon>
        <taxon>Ceratopteris</taxon>
    </lineage>
</organism>
<accession>A0A8T2T1C8</accession>
<dbReference type="Pfam" id="PF00270">
    <property type="entry name" value="DEAD"/>
    <property type="match status" value="1"/>
</dbReference>
<dbReference type="CDD" id="cd18787">
    <property type="entry name" value="SF2_C_DEAD"/>
    <property type="match status" value="1"/>
</dbReference>
<dbReference type="CDD" id="cd17956">
    <property type="entry name" value="DEADc_DDX51"/>
    <property type="match status" value="1"/>
</dbReference>
<evidence type="ECO:0000256" key="5">
    <source>
        <dbReference type="ARBA" id="ARBA00022884"/>
    </source>
</evidence>
<dbReference type="EMBL" id="CM035421">
    <property type="protein sequence ID" value="KAH7388188.1"/>
    <property type="molecule type" value="Genomic_DNA"/>
</dbReference>
<comment type="catalytic activity">
    <reaction evidence="6">
        <text>ATP + H2O = ADP + phosphate + H(+)</text>
        <dbReference type="Rhea" id="RHEA:13065"/>
        <dbReference type="ChEBI" id="CHEBI:15377"/>
        <dbReference type="ChEBI" id="CHEBI:15378"/>
        <dbReference type="ChEBI" id="CHEBI:30616"/>
        <dbReference type="ChEBI" id="CHEBI:43474"/>
        <dbReference type="ChEBI" id="CHEBI:456216"/>
        <dbReference type="EC" id="3.6.4.13"/>
    </reaction>
</comment>
<keyword evidence="5 6" id="KW-0694">RNA-binding</keyword>
<keyword evidence="11" id="KW-1185">Reference proteome</keyword>
<evidence type="ECO:0000313" key="10">
    <source>
        <dbReference type="EMBL" id="KAH7388188.1"/>
    </source>
</evidence>
<evidence type="ECO:0000256" key="3">
    <source>
        <dbReference type="ARBA" id="ARBA00022801"/>
    </source>
</evidence>
<evidence type="ECO:0000259" key="9">
    <source>
        <dbReference type="PROSITE" id="PS51194"/>
    </source>
</evidence>
<evidence type="ECO:0000256" key="6">
    <source>
        <dbReference type="RuleBase" id="RU365068"/>
    </source>
</evidence>
<dbReference type="InterPro" id="IPR027417">
    <property type="entry name" value="P-loop_NTPase"/>
</dbReference>
<dbReference type="OMA" id="HEVKAFD"/>
<keyword evidence="2 6" id="KW-0547">Nucleotide-binding</keyword>
<evidence type="ECO:0000313" key="11">
    <source>
        <dbReference type="Proteomes" id="UP000825935"/>
    </source>
</evidence>
<dbReference type="EC" id="3.6.4.13" evidence="6"/>
<feature type="domain" description="Helicase ATP-binding" evidence="8">
    <location>
        <begin position="85"/>
        <end position="301"/>
    </location>
</feature>
<dbReference type="Gene3D" id="3.40.50.300">
    <property type="entry name" value="P-loop containing nucleotide triphosphate hydrolases"/>
    <property type="match status" value="2"/>
</dbReference>
<dbReference type="GO" id="GO:0016787">
    <property type="term" value="F:hydrolase activity"/>
    <property type="evidence" value="ECO:0007669"/>
    <property type="project" value="UniProtKB-KW"/>
</dbReference>
<dbReference type="OrthoDB" id="3370at2759"/>
<dbReference type="GO" id="GO:0005524">
    <property type="term" value="F:ATP binding"/>
    <property type="evidence" value="ECO:0007669"/>
    <property type="project" value="UniProtKB-UniRule"/>
</dbReference>
<comment type="function">
    <text evidence="6">RNA helicase.</text>
</comment>
<dbReference type="Proteomes" id="UP000825935">
    <property type="component" value="Chromosome 16"/>
</dbReference>
<feature type="domain" description="Helicase C-terminal" evidence="9">
    <location>
        <begin position="334"/>
        <end position="478"/>
    </location>
</feature>
<dbReference type="GO" id="GO:0003724">
    <property type="term" value="F:RNA helicase activity"/>
    <property type="evidence" value="ECO:0007669"/>
    <property type="project" value="UniProtKB-EC"/>
</dbReference>
<gene>
    <name evidence="10" type="ORF">KP509_16G062700</name>
</gene>
<comment type="caution">
    <text evidence="10">The sequence shown here is derived from an EMBL/GenBank/DDBJ whole genome shotgun (WGS) entry which is preliminary data.</text>
</comment>
<evidence type="ECO:0000256" key="4">
    <source>
        <dbReference type="ARBA" id="ARBA00022840"/>
    </source>
</evidence>
<dbReference type="GO" id="GO:0003723">
    <property type="term" value="F:RNA binding"/>
    <property type="evidence" value="ECO:0007669"/>
    <property type="project" value="UniProtKB-UniRule"/>
</dbReference>
<feature type="region of interest" description="Disordered" evidence="7">
    <location>
        <begin position="1"/>
        <end position="25"/>
    </location>
</feature>
<keyword evidence="1" id="KW-0150">Chloroplast</keyword>
<comment type="domain">
    <text evidence="6">The Q motif is unique to and characteristic of the DEAD box family of RNA helicases and controls ATP binding and hydrolysis.</text>
</comment>
<dbReference type="SUPFAM" id="SSF52540">
    <property type="entry name" value="P-loop containing nucleoside triphosphate hydrolases"/>
    <property type="match status" value="1"/>
</dbReference>
<evidence type="ECO:0000256" key="7">
    <source>
        <dbReference type="SAM" id="MobiDB-lite"/>
    </source>
</evidence>
<protein>
    <recommendedName>
        <fullName evidence="6">ATP-dependent RNA helicase</fullName>
        <ecNumber evidence="6">3.6.4.13</ecNumber>
    </recommendedName>
</protein>
<dbReference type="InterPro" id="IPR001650">
    <property type="entry name" value="Helicase_C-like"/>
</dbReference>
<dbReference type="PANTHER" id="PTHR24031">
    <property type="entry name" value="RNA HELICASE"/>
    <property type="match status" value="1"/>
</dbReference>
<dbReference type="PROSITE" id="PS51194">
    <property type="entry name" value="HELICASE_CTER"/>
    <property type="match status" value="1"/>
</dbReference>
<proteinExistence type="inferred from homology"/>
<dbReference type="InterPro" id="IPR011545">
    <property type="entry name" value="DEAD/DEAH_box_helicase_dom"/>
</dbReference>
<dbReference type="SMART" id="SM00490">
    <property type="entry name" value="HELICc"/>
    <property type="match status" value="1"/>
</dbReference>
<dbReference type="InterPro" id="IPR014001">
    <property type="entry name" value="Helicase_ATP-bd"/>
</dbReference>
<sequence>MGKRTRESFENETLPPTTKQQEEVASLDPSLPTLPWMRKPLIVDSFPAVQVHQLGCLDPRLISALQDIGIESLFPVQVAVWQQVVGLGGGERDICVCSPTGSGKTLAYALPIVQMLSTRVVRRLRALVVLPTRDLAVQVKAVFDTIASAVGLSVGLAIGQTQIANEAAELVELPRKCVHHFSTSEVEMLDFPSSRIDILVATPGRLMDHITSTEGFTLEHLRYMVIDESDRLLRQAYQDWLPHSLERIFTKGQSKQSLLKGLGRGFGMANHYRAMKMVVSATLTRDPAKISQLKLCFPLLISANVEEKRYQLPKQLQSYKMVTELDKKPLHLMVLLQMLEDQKTIVFTASVTSTHRLFLLLQCCGTRLKAVEYSSLQHQHDRSKALAAFREGDAKVLIASDAITRGMDVEGVMNVINYDVPVYAKTYVHRVGRTARAGKPGSSYTLLRREEVRHFKEMLQKVENSKCKRFKLPQQTLDELYPCYIEGLFQNSWSRHYIVDMLCAIQNCSLYLKF</sequence>
<keyword evidence="1" id="KW-0934">Plastid</keyword>
<keyword evidence="6" id="KW-0347">Helicase</keyword>
<reference evidence="10" key="1">
    <citation type="submission" date="2021-08" db="EMBL/GenBank/DDBJ databases">
        <title>WGS assembly of Ceratopteris richardii.</title>
        <authorList>
            <person name="Marchant D.B."/>
            <person name="Chen G."/>
            <person name="Jenkins J."/>
            <person name="Shu S."/>
            <person name="Leebens-Mack J."/>
            <person name="Grimwood J."/>
            <person name="Schmutz J."/>
            <person name="Soltis P."/>
            <person name="Soltis D."/>
            <person name="Chen Z.-H."/>
        </authorList>
    </citation>
    <scope>NUCLEOTIDE SEQUENCE</scope>
    <source>
        <strain evidence="10">Whitten #5841</strain>
        <tissue evidence="10">Leaf</tissue>
    </source>
</reference>
<evidence type="ECO:0000259" key="8">
    <source>
        <dbReference type="PROSITE" id="PS51192"/>
    </source>
</evidence>
<keyword evidence="3 6" id="KW-0378">Hydrolase</keyword>
<keyword evidence="4 6" id="KW-0067">ATP-binding</keyword>